<dbReference type="SMART" id="SM00530">
    <property type="entry name" value="HTH_XRE"/>
    <property type="match status" value="1"/>
</dbReference>
<evidence type="ECO:0000313" key="3">
    <source>
        <dbReference type="Proteomes" id="UP000005551"/>
    </source>
</evidence>
<dbReference type="Gene3D" id="1.10.260.40">
    <property type="entry name" value="lambda repressor-like DNA-binding domains"/>
    <property type="match status" value="1"/>
</dbReference>
<accession>I5C9N9</accession>
<dbReference type="PROSITE" id="PS50943">
    <property type="entry name" value="HTH_CROC1"/>
    <property type="match status" value="1"/>
</dbReference>
<dbReference type="InterPro" id="IPR001387">
    <property type="entry name" value="Cro/C1-type_HTH"/>
</dbReference>
<dbReference type="EMBL" id="AJYA01000004">
    <property type="protein sequence ID" value="EIM78541.1"/>
    <property type="molecule type" value="Genomic_DNA"/>
</dbReference>
<gene>
    <name evidence="2" type="ORF">A3SI_02533</name>
</gene>
<feature type="domain" description="HTH cro/C1-type" evidence="1">
    <location>
        <begin position="14"/>
        <end position="47"/>
    </location>
</feature>
<proteinExistence type="predicted"/>
<dbReference type="SUPFAM" id="SSF47413">
    <property type="entry name" value="lambda repressor-like DNA-binding domains"/>
    <property type="match status" value="1"/>
</dbReference>
<evidence type="ECO:0000259" key="1">
    <source>
        <dbReference type="PROSITE" id="PS50943"/>
    </source>
</evidence>
<organism evidence="2 3">
    <name type="scientific">Nitritalea halalkaliphila LW7</name>
    <dbReference type="NCBI Taxonomy" id="1189621"/>
    <lineage>
        <taxon>Bacteria</taxon>
        <taxon>Pseudomonadati</taxon>
        <taxon>Bacteroidota</taxon>
        <taxon>Cytophagia</taxon>
        <taxon>Cytophagales</taxon>
        <taxon>Cyclobacteriaceae</taxon>
        <taxon>Nitritalea</taxon>
    </lineage>
</organism>
<reference evidence="2 3" key="1">
    <citation type="submission" date="2012-05" db="EMBL/GenBank/DDBJ databases">
        <title>Genome sequence of Nitritalea halalkaliphila LW7.</title>
        <authorList>
            <person name="Jangir P.K."/>
            <person name="Singh A."/>
            <person name="Shivaji S."/>
            <person name="Sharma R."/>
        </authorList>
    </citation>
    <scope>NUCLEOTIDE SEQUENCE [LARGE SCALE GENOMIC DNA]</scope>
    <source>
        <strain evidence="2 3">LW7</strain>
    </source>
</reference>
<comment type="caution">
    <text evidence="2">The sequence shown here is derived from an EMBL/GenBank/DDBJ whole genome shotgun (WGS) entry which is preliminary data.</text>
</comment>
<dbReference type="Pfam" id="PF01381">
    <property type="entry name" value="HTH_3"/>
    <property type="match status" value="1"/>
</dbReference>
<dbReference type="GO" id="GO:0003677">
    <property type="term" value="F:DNA binding"/>
    <property type="evidence" value="ECO:0007669"/>
    <property type="project" value="InterPro"/>
</dbReference>
<name>I5C9N9_9BACT</name>
<dbReference type="CDD" id="cd00093">
    <property type="entry name" value="HTH_XRE"/>
    <property type="match status" value="1"/>
</dbReference>
<dbReference type="InterPro" id="IPR010982">
    <property type="entry name" value="Lambda_DNA-bd_dom_sf"/>
</dbReference>
<dbReference type="STRING" id="1189621.A3SI_02533"/>
<dbReference type="RefSeq" id="WP_009053420.1">
    <property type="nucleotide sequence ID" value="NZ_AJYA01000004.1"/>
</dbReference>
<protein>
    <recommendedName>
        <fullName evidence="1">HTH cro/C1-type domain-containing protein</fullName>
    </recommendedName>
</protein>
<dbReference type="Proteomes" id="UP000005551">
    <property type="component" value="Unassembled WGS sequence"/>
</dbReference>
<sequence>MSDKAIAEYIGTFVKHQRLEQNKTQDELASAAGISRSTLSLLERGETVMLAYDICHAYKPGSEWVSQHALSINGKRKGITKADLLVIGESIRCKKASEIVDEINETVKQWKRFADEVKVKPSLRDEIAKTLLDLKK</sequence>
<keyword evidence="3" id="KW-1185">Reference proteome</keyword>
<evidence type="ECO:0000313" key="2">
    <source>
        <dbReference type="EMBL" id="EIM78541.1"/>
    </source>
</evidence>
<dbReference type="AlphaFoldDB" id="I5C9N9"/>